<keyword evidence="1" id="KW-0808">Transferase</keyword>
<sequence length="208" mass="23178">MAKAPMLGRVKTRLGREVGLVEATRCYRAMLWALVRRLGSDPRWQTWLAVAPDSAAAHAAWPPGVGVLGQGGGDLGCRMQRLFDRMPPGPVLIVGSDIPDIARRDIAEGFRALGANDAVFGPACDGGYWLVGQRRRPRIVRMFEGVRWSGPHALEDTLANLEGLRVARLRMLEDVDDMESYRRWRRQPLARFRCSSSRGMISTKLHGM</sequence>
<dbReference type="InterPro" id="IPR029044">
    <property type="entry name" value="Nucleotide-diphossugar_trans"/>
</dbReference>
<keyword evidence="2" id="KW-1185">Reference proteome</keyword>
<gene>
    <name evidence="1" type="ORF">HW532_04960</name>
</gene>
<accession>A0A7S8HDV4</accession>
<dbReference type="InterPro" id="IPR018641">
    <property type="entry name" value="Trfase_1_rSAM/seldom-assoc"/>
</dbReference>
<organism evidence="1 2">
    <name type="scientific">Kaustia mangrovi</name>
    <dbReference type="NCBI Taxonomy" id="2593653"/>
    <lineage>
        <taxon>Bacteria</taxon>
        <taxon>Pseudomonadati</taxon>
        <taxon>Pseudomonadota</taxon>
        <taxon>Alphaproteobacteria</taxon>
        <taxon>Hyphomicrobiales</taxon>
        <taxon>Parvibaculaceae</taxon>
        <taxon>Kaustia</taxon>
    </lineage>
</organism>
<evidence type="ECO:0000313" key="1">
    <source>
        <dbReference type="EMBL" id="QPC45192.1"/>
    </source>
</evidence>
<dbReference type="PANTHER" id="PTHR36529">
    <property type="entry name" value="SLL1095 PROTEIN"/>
    <property type="match status" value="1"/>
</dbReference>
<evidence type="ECO:0000313" key="2">
    <source>
        <dbReference type="Proteomes" id="UP000593594"/>
    </source>
</evidence>
<dbReference type="Proteomes" id="UP000593594">
    <property type="component" value="Chromosome"/>
</dbReference>
<proteinExistence type="predicted"/>
<protein>
    <submittedName>
        <fullName evidence="1">TIGR04282 family arsenosugar biosynthesis glycosyltransferase</fullName>
    </submittedName>
</protein>
<dbReference type="GO" id="GO:0016740">
    <property type="term" value="F:transferase activity"/>
    <property type="evidence" value="ECO:0007669"/>
    <property type="project" value="UniProtKB-KW"/>
</dbReference>
<dbReference type="Gene3D" id="3.90.550.10">
    <property type="entry name" value="Spore Coat Polysaccharide Biosynthesis Protein SpsA, Chain A"/>
    <property type="match status" value="1"/>
</dbReference>
<dbReference type="KEGG" id="kmn:HW532_04960"/>
<dbReference type="PANTHER" id="PTHR36529:SF1">
    <property type="entry name" value="GLYCOSYLTRANSFERASE"/>
    <property type="match status" value="1"/>
</dbReference>
<dbReference type="NCBIfam" id="TIGR04282">
    <property type="entry name" value="glyco_like_cofC"/>
    <property type="match status" value="1"/>
</dbReference>
<reference evidence="1 2" key="1">
    <citation type="submission" date="2020-06" db="EMBL/GenBank/DDBJ databases">
        <title>Genome sequence of 2 isolates from Red Sea Mangroves.</title>
        <authorList>
            <person name="Sefrji F."/>
            <person name="Michoud G."/>
            <person name="Merlino G."/>
            <person name="Daffonchio D."/>
        </authorList>
    </citation>
    <scope>NUCLEOTIDE SEQUENCE [LARGE SCALE GENOMIC DNA]</scope>
    <source>
        <strain evidence="1 2">R1DC25</strain>
    </source>
</reference>
<dbReference type="AlphaFoldDB" id="A0A7S8HDV4"/>
<dbReference type="EMBL" id="CP058214">
    <property type="protein sequence ID" value="QPC45192.1"/>
    <property type="molecule type" value="Genomic_DNA"/>
</dbReference>
<name>A0A7S8HDV4_9HYPH</name>
<dbReference type="SUPFAM" id="SSF53448">
    <property type="entry name" value="Nucleotide-diphospho-sugar transferases"/>
    <property type="match status" value="1"/>
</dbReference>
<dbReference type="Pfam" id="PF09837">
    <property type="entry name" value="DUF2064"/>
    <property type="match status" value="1"/>
</dbReference>